<dbReference type="Proteomes" id="UP000789738">
    <property type="component" value="Unassembled WGS sequence"/>
</dbReference>
<dbReference type="EMBL" id="CAKJVE010000004">
    <property type="protein sequence ID" value="CAG9711128.1"/>
    <property type="molecule type" value="Genomic_DNA"/>
</dbReference>
<name>A0AA86K084_9CLOT</name>
<organism evidence="1 3">
    <name type="scientific">Clostridium neonatale</name>
    <dbReference type="NCBI Taxonomy" id="137838"/>
    <lineage>
        <taxon>Bacteria</taxon>
        <taxon>Bacillati</taxon>
        <taxon>Bacillota</taxon>
        <taxon>Clostridia</taxon>
        <taxon>Eubacteriales</taxon>
        <taxon>Clostridiaceae</taxon>
        <taxon>Clostridium</taxon>
    </lineage>
</organism>
<evidence type="ECO:0000313" key="1">
    <source>
        <dbReference type="EMBL" id="CAG9711128.1"/>
    </source>
</evidence>
<proteinExistence type="predicted"/>
<dbReference type="Proteomes" id="UP001189143">
    <property type="component" value="Unassembled WGS sequence"/>
</dbReference>
<gene>
    <name evidence="2" type="ORF">CNEO2_200023</name>
    <name evidence="1" type="ORF">CNEO_45104</name>
</gene>
<dbReference type="AlphaFoldDB" id="A0AA86K084"/>
<dbReference type="EMBL" id="CAMTCP010000122">
    <property type="protein sequence ID" value="CAI3567409.1"/>
    <property type="molecule type" value="Genomic_DNA"/>
</dbReference>
<evidence type="ECO:0000313" key="2">
    <source>
        <dbReference type="EMBL" id="CAI3567409.1"/>
    </source>
</evidence>
<comment type="caution">
    <text evidence="1">The sequence shown here is derived from an EMBL/GenBank/DDBJ whole genome shotgun (WGS) entry which is preliminary data.</text>
</comment>
<evidence type="ECO:0000313" key="3">
    <source>
        <dbReference type="Proteomes" id="UP000789738"/>
    </source>
</evidence>
<accession>A0AA86K084</accession>
<protein>
    <submittedName>
        <fullName evidence="1">Uncharacterized protein</fullName>
    </submittedName>
</protein>
<reference evidence="2" key="2">
    <citation type="submission" date="2022-10" db="EMBL/GenBank/DDBJ databases">
        <authorList>
            <person name="Aires J."/>
            <person name="Mesa V."/>
        </authorList>
    </citation>
    <scope>NUCLEOTIDE SEQUENCE</scope>
    <source>
        <strain evidence="2">Clostridium neonatale JD116</strain>
    </source>
</reference>
<sequence>MHYKYRYILLFRNEPTIFNIEYIDKIYFSKYTTLISIYKSYIYLANIKKSTLKTKSA</sequence>
<reference evidence="1" key="1">
    <citation type="submission" date="2021-10" db="EMBL/GenBank/DDBJ databases">
        <authorList>
            <person name="Mesa V."/>
        </authorList>
    </citation>
    <scope>NUCLEOTIDE SEQUENCE</scope>
    <source>
        <strain evidence="1">CC3_PB</strain>
    </source>
</reference>